<evidence type="ECO:0000256" key="2">
    <source>
        <dbReference type="ARBA" id="ARBA00011245"/>
    </source>
</evidence>
<evidence type="ECO:0000256" key="1">
    <source>
        <dbReference type="ARBA" id="ARBA00009646"/>
    </source>
</evidence>
<dbReference type="SUPFAM" id="SSF49695">
    <property type="entry name" value="gamma-Crystallin-like"/>
    <property type="match status" value="1"/>
</dbReference>
<keyword evidence="7" id="KW-1185">Reference proteome</keyword>
<dbReference type="GO" id="GO:0007601">
    <property type="term" value="P:visual perception"/>
    <property type="evidence" value="ECO:0007669"/>
    <property type="project" value="TreeGrafter"/>
</dbReference>
<evidence type="ECO:0000256" key="4">
    <source>
        <dbReference type="ARBA" id="ARBA00022737"/>
    </source>
</evidence>
<dbReference type="GO" id="GO:0005212">
    <property type="term" value="F:structural constituent of eye lens"/>
    <property type="evidence" value="ECO:0007669"/>
    <property type="project" value="UniProtKB-KW"/>
</dbReference>
<dbReference type="PANTHER" id="PTHR11818:SF136">
    <property type="entry name" value="GAMMA-CRYSTALLIN 1"/>
    <property type="match status" value="1"/>
</dbReference>
<feature type="domain" description="Beta/gamma crystallin 'Greek key'" evidence="5">
    <location>
        <begin position="15"/>
        <end position="55"/>
    </location>
</feature>
<name>A0AAV7UEK0_PLEWA</name>
<dbReference type="AlphaFoldDB" id="A0AAV7UEK0"/>
<comment type="similarity">
    <text evidence="1">Belongs to the beta/gamma-crystallin family.</text>
</comment>
<dbReference type="PANTHER" id="PTHR11818">
    <property type="entry name" value="BETA/GAMMA CRYSTALLIN"/>
    <property type="match status" value="1"/>
</dbReference>
<gene>
    <name evidence="6" type="ORF">NDU88_003604</name>
</gene>
<evidence type="ECO:0000313" key="7">
    <source>
        <dbReference type="Proteomes" id="UP001066276"/>
    </source>
</evidence>
<accession>A0AAV7UEK0</accession>
<reference evidence="6" key="1">
    <citation type="journal article" date="2022" name="bioRxiv">
        <title>Sequencing and chromosome-scale assembly of the giantPleurodeles waltlgenome.</title>
        <authorList>
            <person name="Brown T."/>
            <person name="Elewa A."/>
            <person name="Iarovenko S."/>
            <person name="Subramanian E."/>
            <person name="Araus A.J."/>
            <person name="Petzold A."/>
            <person name="Susuki M."/>
            <person name="Suzuki K.-i.T."/>
            <person name="Hayashi T."/>
            <person name="Toyoda A."/>
            <person name="Oliveira C."/>
            <person name="Osipova E."/>
            <person name="Leigh N.D."/>
            <person name="Simon A."/>
            <person name="Yun M.H."/>
        </authorList>
    </citation>
    <scope>NUCLEOTIDE SEQUENCE</scope>
    <source>
        <strain evidence="6">20211129_DDA</strain>
        <tissue evidence="6">Liver</tissue>
    </source>
</reference>
<dbReference type="PROSITE" id="PS50915">
    <property type="entry name" value="CRYSTALLIN_BETA_GAMMA"/>
    <property type="match status" value="2"/>
</dbReference>
<dbReference type="SMART" id="SM00247">
    <property type="entry name" value="XTALbg"/>
    <property type="match status" value="1"/>
</dbReference>
<dbReference type="FunFam" id="2.60.20.10:FF:000003">
    <property type="entry name" value="Crystallin gamma S"/>
    <property type="match status" value="1"/>
</dbReference>
<feature type="domain" description="Beta/gamma crystallin 'Greek key'" evidence="5">
    <location>
        <begin position="56"/>
        <end position="98"/>
    </location>
</feature>
<evidence type="ECO:0000259" key="5">
    <source>
        <dbReference type="PROSITE" id="PS50915"/>
    </source>
</evidence>
<dbReference type="InterPro" id="IPR050252">
    <property type="entry name" value="Beta/Gamma-Crystallin"/>
</dbReference>
<protein>
    <recommendedName>
        <fullName evidence="5">Beta/gamma crystallin 'Greek key' domain-containing protein</fullName>
    </recommendedName>
</protein>
<comment type="caution">
    <text evidence="6">The sequence shown here is derived from an EMBL/GenBank/DDBJ whole genome shotgun (WGS) entry which is preliminary data.</text>
</comment>
<dbReference type="EMBL" id="JANPWB010000005">
    <property type="protein sequence ID" value="KAJ1186824.1"/>
    <property type="molecule type" value="Genomic_DNA"/>
</dbReference>
<dbReference type="Proteomes" id="UP001066276">
    <property type="component" value="Chromosome 3_1"/>
</dbReference>
<evidence type="ECO:0000313" key="6">
    <source>
        <dbReference type="EMBL" id="KAJ1186824.1"/>
    </source>
</evidence>
<evidence type="ECO:0000256" key="3">
    <source>
        <dbReference type="ARBA" id="ARBA00022613"/>
    </source>
</evidence>
<dbReference type="GO" id="GO:0002088">
    <property type="term" value="P:lens development in camera-type eye"/>
    <property type="evidence" value="ECO:0007669"/>
    <property type="project" value="TreeGrafter"/>
</dbReference>
<dbReference type="Gene3D" id="2.60.20.10">
    <property type="entry name" value="Crystallins"/>
    <property type="match status" value="1"/>
</dbReference>
<organism evidence="6 7">
    <name type="scientific">Pleurodeles waltl</name>
    <name type="common">Iberian ribbed newt</name>
    <dbReference type="NCBI Taxonomy" id="8319"/>
    <lineage>
        <taxon>Eukaryota</taxon>
        <taxon>Metazoa</taxon>
        <taxon>Chordata</taxon>
        <taxon>Craniata</taxon>
        <taxon>Vertebrata</taxon>
        <taxon>Euteleostomi</taxon>
        <taxon>Amphibia</taxon>
        <taxon>Batrachia</taxon>
        <taxon>Caudata</taxon>
        <taxon>Salamandroidea</taxon>
        <taxon>Salamandridae</taxon>
        <taxon>Pleurodelinae</taxon>
        <taxon>Pleurodeles</taxon>
    </lineage>
</organism>
<dbReference type="InterPro" id="IPR011024">
    <property type="entry name" value="G_crystallin-like"/>
</dbReference>
<sequence>MTLSDPAKLYQKGTYKVRLYEKEDFKGQMLEFTEDCPHLHEKFQHHDVHSCNIPEGHWVFYEEPNYRGRQYYLRQGEYRRHTDWAAVTSKVDSFRRAIDSY</sequence>
<keyword evidence="4" id="KW-0677">Repeat</keyword>
<comment type="subunit">
    <text evidence="2">Monomer.</text>
</comment>
<proteinExistence type="inferred from homology"/>
<dbReference type="PRINTS" id="PR01367">
    <property type="entry name" value="BGCRYSTALLIN"/>
</dbReference>
<dbReference type="Pfam" id="PF00030">
    <property type="entry name" value="Crystall"/>
    <property type="match status" value="1"/>
</dbReference>
<keyword evidence="3" id="KW-0273">Eye lens protein</keyword>
<dbReference type="InterPro" id="IPR001064">
    <property type="entry name" value="Beta/gamma_crystallin"/>
</dbReference>